<reference evidence="1" key="1">
    <citation type="journal article" date="2016" name="Nature">
        <title>Redefining the invertebrate RNA virosphere.</title>
        <authorList>
            <person name="Shi M."/>
            <person name="Lin X.D."/>
            <person name="Tian J.H."/>
            <person name="Chen L.J."/>
            <person name="Chen X."/>
            <person name="Li C.X."/>
            <person name="Qin X.C."/>
            <person name="Li J."/>
            <person name="Cao J.P."/>
            <person name="Eden J.S."/>
            <person name="Buchmann J."/>
            <person name="Wang W."/>
            <person name="Xu J."/>
            <person name="Holmes E.C."/>
            <person name="Zhang Y.Z."/>
        </authorList>
    </citation>
    <scope>NUCLEOTIDE SEQUENCE</scope>
    <source>
        <strain evidence="1">BHTSS17966</strain>
    </source>
</reference>
<dbReference type="EMBL" id="KX883493">
    <property type="protein sequence ID" value="APG77054.1"/>
    <property type="molecule type" value="Genomic_RNA"/>
</dbReference>
<organism evidence="1">
    <name type="scientific">Beihai levi-like virus 9</name>
    <dbReference type="NCBI Taxonomy" id="1922427"/>
    <lineage>
        <taxon>Viruses</taxon>
        <taxon>Riboviria</taxon>
    </lineage>
</organism>
<name>A0A1L3KI66_9VIRU</name>
<sequence>MLSLDRKSWQSCPKPSLRKEHIMLPNTLTISAADAQTANDLVLTKRSEQSGTSLYTGSYTSGANLREVEVEIRHTRPKDKSSKGSSLLKLSIHRFNDDGTFQKTIRAWTVTESPYYSGGQANFAESLLKAISADSTLRTEYFDGSY</sequence>
<protein>
    <submittedName>
        <fullName evidence="1">Uncharacterized protein</fullName>
    </submittedName>
</protein>
<proteinExistence type="predicted"/>
<evidence type="ECO:0000313" key="1">
    <source>
        <dbReference type="EMBL" id="APG77054.1"/>
    </source>
</evidence>
<accession>A0A1L3KI66</accession>